<name>A0A0P4VM64_9HEMI</name>
<accession>A0A0P4VM64</accession>
<dbReference type="Pfam" id="PF02285">
    <property type="entry name" value="COX8"/>
    <property type="match status" value="1"/>
</dbReference>
<dbReference type="EMBL" id="GDKW01002752">
    <property type="protein sequence ID" value="JAI53843.1"/>
    <property type="molecule type" value="mRNA"/>
</dbReference>
<dbReference type="PANTHER" id="PTHR16717">
    <property type="entry name" value="CYTOCHROME C OXIDASE POLYPEPTIDE VIII"/>
    <property type="match status" value="1"/>
</dbReference>
<evidence type="ECO:0000313" key="1">
    <source>
        <dbReference type="EMBL" id="JAI53843.1"/>
    </source>
</evidence>
<reference evidence="1" key="1">
    <citation type="journal article" date="2016" name="PLoS Negl. Trop. Dis.">
        <title>A Deep Insight into the Sialome of Rhodnius neglectus, a Vector of Chagas Disease.</title>
        <authorList>
            <person name="Santiago P.B."/>
            <person name="Assumpcao T.C."/>
            <person name="Araujo C.N."/>
            <person name="Bastos I.M."/>
            <person name="Neves D."/>
            <person name="Silva I.G."/>
            <person name="Charneau S."/>
            <person name="Queiroz R.M."/>
            <person name="Raiol T."/>
            <person name="Oliveira J.V."/>
            <person name="Sousa M.V."/>
            <person name="Calvo E."/>
            <person name="Ribeiro J.M."/>
            <person name="Santana J.M."/>
        </authorList>
    </citation>
    <scope>NUCLEOTIDE SEQUENCE</scope>
    <source>
        <tissue evidence="1">Salivary glands</tissue>
    </source>
</reference>
<dbReference type="GO" id="GO:0006123">
    <property type="term" value="P:mitochondrial electron transport, cytochrome c to oxygen"/>
    <property type="evidence" value="ECO:0007669"/>
    <property type="project" value="InterPro"/>
</dbReference>
<protein>
    <submittedName>
        <fullName evidence="1">Uncharacterized protein</fullName>
    </submittedName>
</protein>
<organism evidence="1">
    <name type="scientific">Rhodnius neglectus</name>
    <dbReference type="NCBI Taxonomy" id="72488"/>
    <lineage>
        <taxon>Eukaryota</taxon>
        <taxon>Metazoa</taxon>
        <taxon>Ecdysozoa</taxon>
        <taxon>Arthropoda</taxon>
        <taxon>Hexapoda</taxon>
        <taxon>Insecta</taxon>
        <taxon>Pterygota</taxon>
        <taxon>Neoptera</taxon>
        <taxon>Paraneoptera</taxon>
        <taxon>Hemiptera</taxon>
        <taxon>Heteroptera</taxon>
        <taxon>Panheteroptera</taxon>
        <taxon>Cimicomorpha</taxon>
        <taxon>Reduviidae</taxon>
        <taxon>Triatominae</taxon>
        <taxon>Rhodnius</taxon>
    </lineage>
</organism>
<proteinExistence type="evidence at transcript level"/>
<dbReference type="AlphaFoldDB" id="A0A0P4VM64"/>
<feature type="non-terminal residue" evidence="1">
    <location>
        <position position="1"/>
    </location>
</feature>
<dbReference type="InterPro" id="IPR003205">
    <property type="entry name" value="Cyt_c_oxidase_su8"/>
</dbReference>
<dbReference type="UniPathway" id="UPA00705"/>
<dbReference type="GO" id="GO:0045277">
    <property type="term" value="C:respiratory chain complex IV"/>
    <property type="evidence" value="ECO:0007669"/>
    <property type="project" value="TreeGrafter"/>
</dbReference>
<sequence>PRLIVVVDMASVRNSLNCLRLLGRSLNVNQQRTVVSGPPAQRVSFAEKCAHGVVLSAGMFAVPIWIICHIRSYRERS</sequence>
<dbReference type="GO" id="GO:0005739">
    <property type="term" value="C:mitochondrion"/>
    <property type="evidence" value="ECO:0007669"/>
    <property type="project" value="TreeGrafter"/>
</dbReference>
<dbReference type="PANTHER" id="PTHR16717:SF5">
    <property type="entry name" value="CYTOCHROME C OXIDASE SUBUNIT 8, ISOFORM A"/>
    <property type="match status" value="1"/>
</dbReference>